<dbReference type="PROSITE" id="PS51293">
    <property type="entry name" value="SANT"/>
    <property type="match status" value="1"/>
</dbReference>
<dbReference type="PANTHER" id="PTHR44042">
    <property type="entry name" value="DUPLICATED HOMEODOMAIN-LIKE SUPERFAMILY PROTEIN-RELATED"/>
    <property type="match status" value="1"/>
</dbReference>
<dbReference type="InterPro" id="IPR009057">
    <property type="entry name" value="Homeodomain-like_sf"/>
</dbReference>
<gene>
    <name evidence="7" type="ORF">NDN08_000342</name>
</gene>
<dbReference type="PANTHER" id="PTHR44042:SF67">
    <property type="entry name" value="MYB-LIKE PROTEIN I"/>
    <property type="match status" value="1"/>
</dbReference>
<proteinExistence type="predicted"/>
<evidence type="ECO:0000256" key="1">
    <source>
        <dbReference type="ARBA" id="ARBA00023015"/>
    </source>
</evidence>
<keyword evidence="1" id="KW-0805">Transcription regulation</keyword>
<dbReference type="Gene3D" id="1.10.10.60">
    <property type="entry name" value="Homeodomain-like"/>
    <property type="match status" value="1"/>
</dbReference>
<accession>A0AAV8UMY1</accession>
<evidence type="ECO:0000313" key="7">
    <source>
        <dbReference type="EMBL" id="KAJ8903809.1"/>
    </source>
</evidence>
<organism evidence="7 8">
    <name type="scientific">Rhodosorus marinus</name>
    <dbReference type="NCBI Taxonomy" id="101924"/>
    <lineage>
        <taxon>Eukaryota</taxon>
        <taxon>Rhodophyta</taxon>
        <taxon>Stylonematophyceae</taxon>
        <taxon>Stylonematales</taxon>
        <taxon>Stylonemataceae</taxon>
        <taxon>Rhodosorus</taxon>
    </lineage>
</organism>
<evidence type="ECO:0008006" key="9">
    <source>
        <dbReference type="Google" id="ProtNLM"/>
    </source>
</evidence>
<reference evidence="7 8" key="1">
    <citation type="journal article" date="2023" name="Nat. Commun.">
        <title>Origin of minicircular mitochondrial genomes in red algae.</title>
        <authorList>
            <person name="Lee Y."/>
            <person name="Cho C.H."/>
            <person name="Lee Y.M."/>
            <person name="Park S.I."/>
            <person name="Yang J.H."/>
            <person name="West J.A."/>
            <person name="Bhattacharya D."/>
            <person name="Yoon H.S."/>
        </authorList>
    </citation>
    <scope>NUCLEOTIDE SEQUENCE [LARGE SCALE GENOMIC DNA]</scope>
    <source>
        <strain evidence="7 8">CCMP1338</strain>
        <tissue evidence="7">Whole cell</tissue>
    </source>
</reference>
<dbReference type="InterPro" id="IPR006447">
    <property type="entry name" value="Myb_dom_plants"/>
</dbReference>
<dbReference type="GO" id="GO:0003677">
    <property type="term" value="F:DNA binding"/>
    <property type="evidence" value="ECO:0007669"/>
    <property type="project" value="InterPro"/>
</dbReference>
<evidence type="ECO:0000313" key="8">
    <source>
        <dbReference type="Proteomes" id="UP001157974"/>
    </source>
</evidence>
<sequence length="197" mass="22048">MEELKVEIGVLRERNALLEADLELAREEIVGLRQKMSGITSEPAQEGSNSESTAAVGSQLNTSLSSQRESEEPAKRTRKRKDRSAAAEPGQSRYWTSQEHKLFLEALRVYGHKDLKNIAQYVGTRNMTQVRTHAQKYFMRLMKEAKRLNDTNENVPKNEVGGPAESEEKKTSEEVRSVPADCGVSLLSLVAQETCLV</sequence>
<dbReference type="InterPro" id="IPR017884">
    <property type="entry name" value="SANT_dom"/>
</dbReference>
<feature type="region of interest" description="Disordered" evidence="4">
    <location>
        <begin position="37"/>
        <end position="92"/>
    </location>
</feature>
<dbReference type="EMBL" id="JAMWBK010000006">
    <property type="protein sequence ID" value="KAJ8903809.1"/>
    <property type="molecule type" value="Genomic_DNA"/>
</dbReference>
<keyword evidence="3" id="KW-0539">Nucleus</keyword>
<feature type="compositionally biased region" description="Basic and acidic residues" evidence="4">
    <location>
        <begin position="166"/>
        <end position="175"/>
    </location>
</feature>
<dbReference type="Pfam" id="PF00249">
    <property type="entry name" value="Myb_DNA-binding"/>
    <property type="match status" value="1"/>
</dbReference>
<dbReference type="CDD" id="cd00167">
    <property type="entry name" value="SANT"/>
    <property type="match status" value="1"/>
</dbReference>
<feature type="compositionally biased region" description="Polar residues" evidence="4">
    <location>
        <begin position="37"/>
        <end position="67"/>
    </location>
</feature>
<evidence type="ECO:0000256" key="4">
    <source>
        <dbReference type="SAM" id="MobiDB-lite"/>
    </source>
</evidence>
<keyword evidence="8" id="KW-1185">Reference proteome</keyword>
<dbReference type="Proteomes" id="UP001157974">
    <property type="component" value="Unassembled WGS sequence"/>
</dbReference>
<comment type="caution">
    <text evidence="7">The sequence shown here is derived from an EMBL/GenBank/DDBJ whole genome shotgun (WGS) entry which is preliminary data.</text>
</comment>
<evidence type="ECO:0000259" key="6">
    <source>
        <dbReference type="PROSITE" id="PS51294"/>
    </source>
</evidence>
<protein>
    <recommendedName>
        <fullName evidence="9">HTH myb-type domain-containing protein</fullName>
    </recommendedName>
</protein>
<dbReference type="InterPro" id="IPR017930">
    <property type="entry name" value="Myb_dom"/>
</dbReference>
<name>A0AAV8UMY1_9RHOD</name>
<dbReference type="PROSITE" id="PS51294">
    <property type="entry name" value="HTH_MYB"/>
    <property type="match status" value="1"/>
</dbReference>
<dbReference type="NCBIfam" id="TIGR01557">
    <property type="entry name" value="myb_SHAQKYF"/>
    <property type="match status" value="1"/>
</dbReference>
<dbReference type="AlphaFoldDB" id="A0AAV8UMY1"/>
<feature type="domain" description="HTH myb-type" evidence="6">
    <location>
        <begin position="95"/>
        <end position="142"/>
    </location>
</feature>
<feature type="region of interest" description="Disordered" evidence="4">
    <location>
        <begin position="151"/>
        <end position="175"/>
    </location>
</feature>
<keyword evidence="2" id="KW-0804">Transcription</keyword>
<feature type="domain" description="SANT" evidence="5">
    <location>
        <begin position="95"/>
        <end position="142"/>
    </location>
</feature>
<evidence type="ECO:0000256" key="2">
    <source>
        <dbReference type="ARBA" id="ARBA00023163"/>
    </source>
</evidence>
<dbReference type="SMART" id="SM00717">
    <property type="entry name" value="SANT"/>
    <property type="match status" value="1"/>
</dbReference>
<evidence type="ECO:0000256" key="3">
    <source>
        <dbReference type="ARBA" id="ARBA00023242"/>
    </source>
</evidence>
<evidence type="ECO:0000259" key="5">
    <source>
        <dbReference type="PROSITE" id="PS51293"/>
    </source>
</evidence>
<dbReference type="SUPFAM" id="SSF46689">
    <property type="entry name" value="Homeodomain-like"/>
    <property type="match status" value="1"/>
</dbReference>
<dbReference type="InterPro" id="IPR001005">
    <property type="entry name" value="SANT/Myb"/>
</dbReference>